<name>A0A1H7CZY8_9BURK</name>
<evidence type="ECO:0000313" key="2">
    <source>
        <dbReference type="Proteomes" id="UP000198866"/>
    </source>
</evidence>
<evidence type="ECO:0000313" key="1">
    <source>
        <dbReference type="EMBL" id="SEJ91425.1"/>
    </source>
</evidence>
<dbReference type="EMBL" id="FNYE01000023">
    <property type="protein sequence ID" value="SEJ91425.1"/>
    <property type="molecule type" value="Genomic_DNA"/>
</dbReference>
<dbReference type="Proteomes" id="UP000198866">
    <property type="component" value="Unassembled WGS sequence"/>
</dbReference>
<dbReference type="AlphaFoldDB" id="A0A1H7CZY8"/>
<protein>
    <submittedName>
        <fullName evidence="1">Uncharacterized protein</fullName>
    </submittedName>
</protein>
<dbReference type="STRING" id="667676.SAMN05192539_102362"/>
<proteinExistence type="predicted"/>
<accession>A0A1H7CZY8</accession>
<organism evidence="1 2">
    <name type="scientific">Paraburkholderia diazotrophica</name>
    <dbReference type="NCBI Taxonomy" id="667676"/>
    <lineage>
        <taxon>Bacteria</taxon>
        <taxon>Pseudomonadati</taxon>
        <taxon>Pseudomonadota</taxon>
        <taxon>Betaproteobacteria</taxon>
        <taxon>Burkholderiales</taxon>
        <taxon>Burkholderiaceae</taxon>
        <taxon>Paraburkholderia</taxon>
    </lineage>
</organism>
<keyword evidence="2" id="KW-1185">Reference proteome</keyword>
<reference evidence="2" key="1">
    <citation type="submission" date="2016-10" db="EMBL/GenBank/DDBJ databases">
        <authorList>
            <person name="Varghese N."/>
            <person name="Submissions S."/>
        </authorList>
    </citation>
    <scope>NUCLEOTIDE SEQUENCE [LARGE SCALE GENOMIC DNA]</scope>
    <source>
        <strain evidence="2">LMG 26031</strain>
    </source>
</reference>
<gene>
    <name evidence="1" type="ORF">SAMN05192539_102362</name>
</gene>
<sequence length="156" mass="17262">MSGAAKRSIKTLRVVHRGLLDTPTHDLCSRKSVELPGSKCAMANRRSPHDVVVRFLDMLSDEPMKVEATGPFTRSYVRTITYEGRSATQATREALDEAIVRGFLPSDIALLTFNSRDKSLLVRLDQLGLYASRSFTGDGATTRYSGVGSSVRRVRR</sequence>